<gene>
    <name evidence="1" type="ORF">EI97DRAFT_395958</name>
</gene>
<organism evidence="1 2">
    <name type="scientific">Westerdykella ornata</name>
    <dbReference type="NCBI Taxonomy" id="318751"/>
    <lineage>
        <taxon>Eukaryota</taxon>
        <taxon>Fungi</taxon>
        <taxon>Dikarya</taxon>
        <taxon>Ascomycota</taxon>
        <taxon>Pezizomycotina</taxon>
        <taxon>Dothideomycetes</taxon>
        <taxon>Pleosporomycetidae</taxon>
        <taxon>Pleosporales</taxon>
        <taxon>Sporormiaceae</taxon>
        <taxon>Westerdykella</taxon>
    </lineage>
</organism>
<dbReference type="OrthoDB" id="5342184at2759"/>
<sequence length="263" mass="29719">MEQHSQQSEILLPLYIFPDQGKWDPLYAAIEAHSSLPFTIIINPNSGPGSPPWWPNADYVRELTRLVTYPNVRLLGYVATGYCKRSINDVFADVDAYANWESTIGVRLAGVFFDETPNLWSEEVGEYLSKITERVKKSQGFGEARMVIHNPGTSVDSRVANTGPDAIVVVEESYARFRTEEYQRWLATNPCDREKSSYILHSVPRKEIEGLVMEMKQQAKFLFVTDLTSGFYARFGESWDVFVALMAGGDMGRGVKEAAQDRI</sequence>
<accession>A0A6A6JLD8</accession>
<evidence type="ECO:0000313" key="1">
    <source>
        <dbReference type="EMBL" id="KAF2277317.1"/>
    </source>
</evidence>
<dbReference type="AlphaFoldDB" id="A0A6A6JLD8"/>
<evidence type="ECO:0000313" key="2">
    <source>
        <dbReference type="Proteomes" id="UP000800097"/>
    </source>
</evidence>
<dbReference type="EMBL" id="ML986490">
    <property type="protein sequence ID" value="KAF2277317.1"/>
    <property type="molecule type" value="Genomic_DNA"/>
</dbReference>
<dbReference type="PANTHER" id="PTHR35040">
    <property type="match status" value="1"/>
</dbReference>
<dbReference type="Pfam" id="PF12138">
    <property type="entry name" value="Spherulin4"/>
    <property type="match status" value="1"/>
</dbReference>
<name>A0A6A6JLD8_WESOR</name>
<dbReference type="InterPro" id="IPR021986">
    <property type="entry name" value="Spherulin4"/>
</dbReference>
<reference evidence="1" key="1">
    <citation type="journal article" date="2020" name="Stud. Mycol.">
        <title>101 Dothideomycetes genomes: a test case for predicting lifestyles and emergence of pathogens.</title>
        <authorList>
            <person name="Haridas S."/>
            <person name="Albert R."/>
            <person name="Binder M."/>
            <person name="Bloem J."/>
            <person name="Labutti K."/>
            <person name="Salamov A."/>
            <person name="Andreopoulos B."/>
            <person name="Baker S."/>
            <person name="Barry K."/>
            <person name="Bills G."/>
            <person name="Bluhm B."/>
            <person name="Cannon C."/>
            <person name="Castanera R."/>
            <person name="Culley D."/>
            <person name="Daum C."/>
            <person name="Ezra D."/>
            <person name="Gonzalez J."/>
            <person name="Henrissat B."/>
            <person name="Kuo A."/>
            <person name="Liang C."/>
            <person name="Lipzen A."/>
            <person name="Lutzoni F."/>
            <person name="Magnuson J."/>
            <person name="Mondo S."/>
            <person name="Nolan M."/>
            <person name="Ohm R."/>
            <person name="Pangilinan J."/>
            <person name="Park H.-J."/>
            <person name="Ramirez L."/>
            <person name="Alfaro M."/>
            <person name="Sun H."/>
            <person name="Tritt A."/>
            <person name="Yoshinaga Y."/>
            <person name="Zwiers L.-H."/>
            <person name="Turgeon B."/>
            <person name="Goodwin S."/>
            <person name="Spatafora J."/>
            <person name="Crous P."/>
            <person name="Grigoriev I."/>
        </authorList>
    </citation>
    <scope>NUCLEOTIDE SEQUENCE</scope>
    <source>
        <strain evidence="1">CBS 379.55</strain>
    </source>
</reference>
<dbReference type="RefSeq" id="XP_033654856.1">
    <property type="nucleotide sequence ID" value="XM_033796328.1"/>
</dbReference>
<proteinExistence type="predicted"/>
<dbReference type="Proteomes" id="UP000800097">
    <property type="component" value="Unassembled WGS sequence"/>
</dbReference>
<dbReference type="PANTHER" id="PTHR35040:SF9">
    <property type="entry name" value="4-LIKE CELL SURFACE PROTEIN, PUTATIVE (AFU_ORTHOLOGUE AFUA_4G14080)-RELATED"/>
    <property type="match status" value="1"/>
</dbReference>
<keyword evidence="2" id="KW-1185">Reference proteome</keyword>
<dbReference type="GeneID" id="54549503"/>
<evidence type="ECO:0008006" key="3">
    <source>
        <dbReference type="Google" id="ProtNLM"/>
    </source>
</evidence>
<protein>
    <recommendedName>
        <fullName evidence="3">Cell surface protein</fullName>
    </recommendedName>
</protein>